<protein>
    <submittedName>
        <fullName evidence="2">Uncharacterized protein</fullName>
    </submittedName>
</protein>
<feature type="region of interest" description="Disordered" evidence="1">
    <location>
        <begin position="1"/>
        <end position="43"/>
    </location>
</feature>
<evidence type="ECO:0000256" key="1">
    <source>
        <dbReference type="SAM" id="MobiDB-lite"/>
    </source>
</evidence>
<proteinExistence type="predicted"/>
<reference evidence="2 3" key="1">
    <citation type="submission" date="2018-03" db="EMBL/GenBank/DDBJ databases">
        <authorList>
            <person name="Wu G."/>
        </authorList>
    </citation>
    <scope>NUCLEOTIDE SEQUENCE [LARGE SCALE GENOMIC DNA]</scope>
    <source>
        <strain evidence="2 3">SAM-118</strain>
    </source>
</reference>
<comment type="caution">
    <text evidence="2">The sequence shown here is derived from an EMBL/GenBank/DDBJ whole genome shotgun (WGS) entry which is preliminary data.</text>
</comment>
<sequence length="82" mass="8093">TTNQGSSWSWQNQGSGAQGASAGYSSKSGSETSLTTSGISSGISSGTLVITDQAGQQAKTGQSVSDVLAALNRDVHTGDSAN</sequence>
<evidence type="ECO:0000313" key="3">
    <source>
        <dbReference type="Proteomes" id="UP000284283"/>
    </source>
</evidence>
<accession>A0AAE8F577</accession>
<dbReference type="EMBL" id="PYTT01000148">
    <property type="protein sequence ID" value="RNK98715.1"/>
    <property type="molecule type" value="Genomic_DNA"/>
</dbReference>
<organism evidence="2 3">
    <name type="scientific">Xanthomonas vasicola pv. vasculorum</name>
    <dbReference type="NCBI Taxonomy" id="325776"/>
    <lineage>
        <taxon>Bacteria</taxon>
        <taxon>Pseudomonadati</taxon>
        <taxon>Pseudomonadota</taxon>
        <taxon>Gammaproteobacteria</taxon>
        <taxon>Lysobacterales</taxon>
        <taxon>Lysobacteraceae</taxon>
        <taxon>Xanthomonas</taxon>
    </lineage>
</organism>
<name>A0AAE8F577_XANVA</name>
<gene>
    <name evidence="2" type="ORF">C9386_18260</name>
</gene>
<feature type="non-terminal residue" evidence="2">
    <location>
        <position position="1"/>
    </location>
</feature>
<feature type="non-terminal residue" evidence="2">
    <location>
        <position position="82"/>
    </location>
</feature>
<evidence type="ECO:0000313" key="2">
    <source>
        <dbReference type="EMBL" id="RNK98715.1"/>
    </source>
</evidence>
<dbReference type="Proteomes" id="UP000284283">
    <property type="component" value="Unassembled WGS sequence"/>
</dbReference>
<dbReference type="AlphaFoldDB" id="A0AAE8F577"/>